<gene>
    <name evidence="1" type="ORF">VSU01S_18190</name>
</gene>
<dbReference type="RefSeq" id="WP_119010666.1">
    <property type="nucleotide sequence ID" value="NZ_BJXK01000006.1"/>
</dbReference>
<proteinExistence type="predicted"/>
<reference evidence="1 2" key="1">
    <citation type="submission" date="2019-07" db="EMBL/GenBank/DDBJ databases">
        <title>Whole genome shotgun sequence of Vibrio superstes NBRC 103154.</title>
        <authorList>
            <person name="Hosoyama A."/>
            <person name="Uohara A."/>
            <person name="Ohji S."/>
            <person name="Ichikawa N."/>
        </authorList>
    </citation>
    <scope>NUCLEOTIDE SEQUENCE [LARGE SCALE GENOMIC DNA]</scope>
    <source>
        <strain evidence="1 2">NBRC 103154</strain>
    </source>
</reference>
<sequence>MSSIRYKHNYRFVTLYPSITPDRLGNLISGNTIPALLKNGDQKFAPYKGSIDIKECDGLQRVKLVHIKGWSPTDGETGLWYDMPPEHYIVGAYKNDGYYIVLFDNMPKPVALT</sequence>
<dbReference type="Proteomes" id="UP000321113">
    <property type="component" value="Unassembled WGS sequence"/>
</dbReference>
<comment type="caution">
    <text evidence="1">The sequence shown here is derived from an EMBL/GenBank/DDBJ whole genome shotgun (WGS) entry which is preliminary data.</text>
</comment>
<dbReference type="OrthoDB" id="5877599at2"/>
<dbReference type="AlphaFoldDB" id="A0A511QQE8"/>
<evidence type="ECO:0000313" key="1">
    <source>
        <dbReference type="EMBL" id="GEM79574.1"/>
    </source>
</evidence>
<name>A0A511QQE8_9VIBR</name>
<dbReference type="EMBL" id="BJXK01000006">
    <property type="protein sequence ID" value="GEM79574.1"/>
    <property type="molecule type" value="Genomic_DNA"/>
</dbReference>
<accession>A0A511QQE8</accession>
<evidence type="ECO:0000313" key="2">
    <source>
        <dbReference type="Proteomes" id="UP000321113"/>
    </source>
</evidence>
<protein>
    <submittedName>
        <fullName evidence="1">Uncharacterized protein</fullName>
    </submittedName>
</protein>
<organism evidence="1 2">
    <name type="scientific">Vibrio superstes NBRC 103154</name>
    <dbReference type="NCBI Taxonomy" id="1219062"/>
    <lineage>
        <taxon>Bacteria</taxon>
        <taxon>Pseudomonadati</taxon>
        <taxon>Pseudomonadota</taxon>
        <taxon>Gammaproteobacteria</taxon>
        <taxon>Vibrionales</taxon>
        <taxon>Vibrionaceae</taxon>
        <taxon>Vibrio</taxon>
    </lineage>
</organism>
<keyword evidence="2" id="KW-1185">Reference proteome</keyword>